<accession>A0A501XHE7</accession>
<feature type="region of interest" description="Disordered" evidence="1">
    <location>
        <begin position="32"/>
        <end position="69"/>
    </location>
</feature>
<keyword evidence="4" id="KW-1185">Reference proteome</keyword>
<name>A0A501XHE7_9SPHN</name>
<comment type="caution">
    <text evidence="3">The sequence shown here is derived from an EMBL/GenBank/DDBJ whole genome shotgun (WGS) entry which is preliminary data.</text>
</comment>
<dbReference type="RefSeq" id="WP_140928848.1">
    <property type="nucleotide sequence ID" value="NZ_VFSU01000029.1"/>
</dbReference>
<evidence type="ECO:0000256" key="2">
    <source>
        <dbReference type="SAM" id="Phobius"/>
    </source>
</evidence>
<evidence type="ECO:0000313" key="3">
    <source>
        <dbReference type="EMBL" id="TPE59839.1"/>
    </source>
</evidence>
<feature type="transmembrane region" description="Helical" evidence="2">
    <location>
        <begin position="6"/>
        <end position="24"/>
    </location>
</feature>
<keyword evidence="2" id="KW-0812">Transmembrane</keyword>
<dbReference type="AlphaFoldDB" id="A0A501XHE7"/>
<gene>
    <name evidence="3" type="ORF">FJQ54_13000</name>
</gene>
<feature type="compositionally biased region" description="Pro residues" evidence="1">
    <location>
        <begin position="39"/>
        <end position="57"/>
    </location>
</feature>
<keyword evidence="2" id="KW-1133">Transmembrane helix</keyword>
<sequence>MTDVQLILIGALIVAVITVAFALLRAKRPAAGTPAAEPAAPPAPAAPPESTPSPFLPAPNGEADDLGQIKGIGPKMQALLKELGVFHYSQIAGWTPAQLALVDSQLGQFQGRPTRDQWQSQARLLAAGDMKAYERVHGKLGPDAAAGGGA</sequence>
<dbReference type="Proteomes" id="UP000319897">
    <property type="component" value="Unassembled WGS sequence"/>
</dbReference>
<evidence type="ECO:0000313" key="4">
    <source>
        <dbReference type="Proteomes" id="UP000319897"/>
    </source>
</evidence>
<dbReference type="EMBL" id="VFSU01000029">
    <property type="protein sequence ID" value="TPE59839.1"/>
    <property type="molecule type" value="Genomic_DNA"/>
</dbReference>
<evidence type="ECO:0000256" key="1">
    <source>
        <dbReference type="SAM" id="MobiDB-lite"/>
    </source>
</evidence>
<dbReference type="Gene3D" id="1.10.150.20">
    <property type="entry name" value="5' to 3' exonuclease, C-terminal subdomain"/>
    <property type="match status" value="1"/>
</dbReference>
<dbReference type="OrthoDB" id="9807941at2"/>
<organism evidence="3 4">
    <name type="scientific">Sandaracinobacter neustonicus</name>
    <dbReference type="NCBI Taxonomy" id="1715348"/>
    <lineage>
        <taxon>Bacteria</taxon>
        <taxon>Pseudomonadati</taxon>
        <taxon>Pseudomonadota</taxon>
        <taxon>Alphaproteobacteria</taxon>
        <taxon>Sphingomonadales</taxon>
        <taxon>Sphingosinicellaceae</taxon>
        <taxon>Sandaracinobacter</taxon>
    </lineage>
</organism>
<reference evidence="3 4" key="1">
    <citation type="submission" date="2019-06" db="EMBL/GenBank/DDBJ databases">
        <authorList>
            <person name="Lee I."/>
            <person name="Jang G.I."/>
            <person name="Hwang C.Y."/>
        </authorList>
    </citation>
    <scope>NUCLEOTIDE SEQUENCE [LARGE SCALE GENOMIC DNA]</scope>
    <source>
        <strain evidence="3 4">PAMC 28131</strain>
    </source>
</reference>
<keyword evidence="2" id="KW-0472">Membrane</keyword>
<protein>
    <submittedName>
        <fullName evidence="3">Uncharacterized protein</fullName>
    </submittedName>
</protein>
<proteinExistence type="predicted"/>